<dbReference type="PANTHER" id="PTHR12149">
    <property type="entry name" value="FRUCTOSAMINE 3 KINASE-RELATED PROTEIN"/>
    <property type="match status" value="1"/>
</dbReference>
<gene>
    <name evidence="3" type="ORF">KHLLAP_LOCUS3718</name>
</gene>
<dbReference type="EMBL" id="CAUWAG010000004">
    <property type="protein sequence ID" value="CAJ2503250.1"/>
    <property type="molecule type" value="Genomic_DNA"/>
</dbReference>
<dbReference type="InterPro" id="IPR016477">
    <property type="entry name" value="Fructo-/Ketosamine-3-kinase"/>
</dbReference>
<evidence type="ECO:0000313" key="4">
    <source>
        <dbReference type="Proteomes" id="UP001295740"/>
    </source>
</evidence>
<evidence type="ECO:0000256" key="2">
    <source>
        <dbReference type="ARBA" id="ARBA00048655"/>
    </source>
</evidence>
<comment type="catalytic activity">
    <reaction evidence="2">
        <text>N(6)-D-ribulosyl-L-lysyl-[protein] + ATP = N(6)-(3-O-phospho-D-ribulosyl)-L-lysyl-[protein] + ADP + H(+)</text>
        <dbReference type="Rhea" id="RHEA:48432"/>
        <dbReference type="Rhea" id="RHEA-COMP:12103"/>
        <dbReference type="Rhea" id="RHEA-COMP:12104"/>
        <dbReference type="ChEBI" id="CHEBI:15378"/>
        <dbReference type="ChEBI" id="CHEBI:30616"/>
        <dbReference type="ChEBI" id="CHEBI:90418"/>
        <dbReference type="ChEBI" id="CHEBI:90420"/>
        <dbReference type="ChEBI" id="CHEBI:456216"/>
        <dbReference type="EC" id="2.7.1.172"/>
    </reaction>
    <physiologicalReaction direction="left-to-right" evidence="2">
        <dbReference type="Rhea" id="RHEA:48433"/>
    </physiologicalReaction>
</comment>
<dbReference type="SUPFAM" id="SSF56112">
    <property type="entry name" value="Protein kinase-like (PK-like)"/>
    <property type="match status" value="1"/>
</dbReference>
<evidence type="ECO:0000313" key="3">
    <source>
        <dbReference type="EMBL" id="CAJ2503250.1"/>
    </source>
</evidence>
<proteinExistence type="predicted"/>
<dbReference type="InterPro" id="IPR011009">
    <property type="entry name" value="Kinase-like_dom_sf"/>
</dbReference>
<evidence type="ECO:0000256" key="1">
    <source>
        <dbReference type="ARBA" id="ARBA00011961"/>
    </source>
</evidence>
<sequence>MSFPTTQCATGRSARALIEGEYHSAAAISSVVSGFVSKPAGWGKYRDGGTEVYFFIGDYHDMDFSTAPDPAQFGAQLAELHEKGTSPNGMFGYPVPTVCGRMERTVKWEKSWAASFTHQLKDVIKYDNEANDPWPEYDALCKQLIDVVIPRSLGALQSEGREITPALIHGDLWENNIGIDKGTCETVVVDPGKPVDEWDDRNRLYNVHPYLNDWAGHPGSASRQIAYNDMLYLCEKYGPLDSLERYDPQKDLSVTGAYTPFVVSQLE</sequence>
<dbReference type="Gene3D" id="3.90.1200.10">
    <property type="match status" value="1"/>
</dbReference>
<dbReference type="EC" id="2.7.1.172" evidence="1"/>
<dbReference type="Proteomes" id="UP001295740">
    <property type="component" value="Unassembled WGS sequence"/>
</dbReference>
<name>A0AAI8VE78_9PEZI</name>
<comment type="caution">
    <text evidence="3">The sequence shown here is derived from an EMBL/GenBank/DDBJ whole genome shotgun (WGS) entry which is preliminary data.</text>
</comment>
<reference evidence="3" key="1">
    <citation type="submission" date="2023-10" db="EMBL/GenBank/DDBJ databases">
        <authorList>
            <person name="Hackl T."/>
        </authorList>
    </citation>
    <scope>NUCLEOTIDE SEQUENCE</scope>
</reference>
<keyword evidence="4" id="KW-1185">Reference proteome</keyword>
<dbReference type="GO" id="GO:0102193">
    <property type="term" value="F:protein-ribulosamine 3-kinase activity"/>
    <property type="evidence" value="ECO:0007669"/>
    <property type="project" value="UniProtKB-EC"/>
</dbReference>
<dbReference type="AlphaFoldDB" id="A0AAI8VE78"/>
<accession>A0AAI8VE78</accession>
<dbReference type="PANTHER" id="PTHR12149:SF8">
    <property type="entry name" value="PROTEIN-RIBULOSAMINE 3-KINASE"/>
    <property type="match status" value="1"/>
</dbReference>
<protein>
    <recommendedName>
        <fullName evidence="1">protein-ribulosamine 3-kinase</fullName>
        <ecNumber evidence="1">2.7.1.172</ecNumber>
    </recommendedName>
</protein>
<organism evidence="3 4">
    <name type="scientific">Anthostomella pinea</name>
    <dbReference type="NCBI Taxonomy" id="933095"/>
    <lineage>
        <taxon>Eukaryota</taxon>
        <taxon>Fungi</taxon>
        <taxon>Dikarya</taxon>
        <taxon>Ascomycota</taxon>
        <taxon>Pezizomycotina</taxon>
        <taxon>Sordariomycetes</taxon>
        <taxon>Xylariomycetidae</taxon>
        <taxon>Xylariales</taxon>
        <taxon>Xylariaceae</taxon>
        <taxon>Anthostomella</taxon>
    </lineage>
</organism>
<dbReference type="Pfam" id="PF03881">
    <property type="entry name" value="Fructosamin_kin"/>
    <property type="match status" value="1"/>
</dbReference>